<evidence type="ECO:0000313" key="19">
    <source>
        <dbReference type="Proteomes" id="UP000460718"/>
    </source>
</evidence>
<comment type="domain">
    <text evidence="5">The RxLR-dEER motif acts to carry the protein into the host cell cytoplasm through binding to cell surface phosphatidylinositol-3-phosphate.</text>
</comment>
<evidence type="ECO:0000313" key="6">
    <source>
        <dbReference type="EMBL" id="KAE8943436.1"/>
    </source>
</evidence>
<evidence type="ECO:0000256" key="3">
    <source>
        <dbReference type="ARBA" id="ARBA00022525"/>
    </source>
</evidence>
<dbReference type="EMBL" id="QXGA01001571">
    <property type="protein sequence ID" value="KAE9115570.1"/>
    <property type="molecule type" value="Genomic_DNA"/>
</dbReference>
<sequence>MKNDYFYDAIETECSGGRHSDSLIRSSSPDHPSCCHLRTMRLSYTLLAATAALLASCGPAFAMAESTQVATADRVQPAVVLMNDTPRKRLLRTANIVGVGEDDEEERGWEMLKLLLPARVGKLLEKTPLLKHIPEKHVIMLLNREDLRKTTFQYWAKIEVSPTSLLDVLKVDEHSIELVKRYNTLWESLLRAGTEFNVWL</sequence>
<dbReference type="Proteomes" id="UP000433483">
    <property type="component" value="Unassembled WGS sequence"/>
</dbReference>
<evidence type="ECO:0000313" key="7">
    <source>
        <dbReference type="EMBL" id="KAE8987723.1"/>
    </source>
</evidence>
<evidence type="ECO:0000313" key="13">
    <source>
        <dbReference type="Proteomes" id="UP000429523"/>
    </source>
</evidence>
<evidence type="ECO:0000256" key="1">
    <source>
        <dbReference type="ARBA" id="ARBA00004613"/>
    </source>
</evidence>
<dbReference type="OrthoDB" id="10422181at2759"/>
<dbReference type="EMBL" id="QXGB01001695">
    <property type="protein sequence ID" value="KAE9186885.1"/>
    <property type="molecule type" value="Genomic_DNA"/>
</dbReference>
<dbReference type="Proteomes" id="UP000460718">
    <property type="component" value="Unassembled WGS sequence"/>
</dbReference>
<dbReference type="Proteomes" id="UP000440732">
    <property type="component" value="Unassembled WGS sequence"/>
</dbReference>
<comment type="caution">
    <text evidence="7">The sequence shown here is derived from an EMBL/GenBank/DDBJ whole genome shotgun (WGS) entry which is preliminary data.</text>
</comment>
<dbReference type="EMBL" id="QXFZ01001683">
    <property type="protein sequence ID" value="KAE9086595.1"/>
    <property type="molecule type" value="Genomic_DNA"/>
</dbReference>
<comment type="similarity">
    <text evidence="2 5">Belongs to the RxLR effector family.</text>
</comment>
<accession>A0A6A3J895</accession>
<protein>
    <recommendedName>
        <fullName evidence="5">RxLR effector protein</fullName>
    </recommendedName>
</protein>
<dbReference type="InterPro" id="IPR031825">
    <property type="entry name" value="RXLR"/>
</dbReference>
<name>A0A6A3J895_9STRA</name>
<dbReference type="EMBL" id="QXFW01001651">
    <property type="protein sequence ID" value="KAE8987723.1"/>
    <property type="molecule type" value="Genomic_DNA"/>
</dbReference>
<reference evidence="7 19" key="1">
    <citation type="submission" date="2018-09" db="EMBL/GenBank/DDBJ databases">
        <title>Genomic investigation of the strawberry pathogen Phytophthora fragariae indicates pathogenicity is determined by transcriptional variation in three key races.</title>
        <authorList>
            <person name="Adams T.M."/>
            <person name="Armitage A.D."/>
            <person name="Sobczyk M.K."/>
            <person name="Bates H.J."/>
            <person name="Dunwell J.M."/>
            <person name="Nellist C.F."/>
            <person name="Harrison R.J."/>
        </authorList>
    </citation>
    <scope>NUCLEOTIDE SEQUENCE [LARGE SCALE GENOMIC DNA]</scope>
    <source>
        <strain evidence="12 15">A4</strain>
        <strain evidence="11 16">BC-1</strain>
        <strain evidence="10 14">NOV-27</strain>
        <strain evidence="9 17">NOV-5</strain>
        <strain evidence="8 18">NOV-71</strain>
        <strain evidence="6 13">NOV-9</strain>
        <strain evidence="7 19">SCRP245</strain>
    </source>
</reference>
<evidence type="ECO:0000256" key="2">
    <source>
        <dbReference type="ARBA" id="ARBA00010400"/>
    </source>
</evidence>
<dbReference type="EMBL" id="QXGF01000252">
    <property type="protein sequence ID" value="KAE8943436.1"/>
    <property type="molecule type" value="Genomic_DNA"/>
</dbReference>
<dbReference type="Proteomes" id="UP000429523">
    <property type="component" value="Unassembled WGS sequence"/>
</dbReference>
<proteinExistence type="inferred from homology"/>
<evidence type="ECO:0000313" key="17">
    <source>
        <dbReference type="Proteomes" id="UP000440732"/>
    </source>
</evidence>
<gene>
    <name evidence="12" type="ORF">PF001_g19804</name>
    <name evidence="11" type="ORF">PF002_g21836</name>
    <name evidence="10" type="ORF">PF005_g20667</name>
    <name evidence="9" type="ORF">PF006_g19258</name>
    <name evidence="8" type="ORF">PF007_g20714</name>
    <name evidence="6" type="ORF">PF009_g6856</name>
    <name evidence="7" type="ORF">PF011_g19463</name>
</gene>
<keyword evidence="14" id="KW-1185">Reference proteome</keyword>
<comment type="subcellular location">
    <subcellularLocation>
        <location evidence="1 5">Secreted</location>
    </subcellularLocation>
</comment>
<organism evidence="7 19">
    <name type="scientific">Phytophthora fragariae</name>
    <dbReference type="NCBI Taxonomy" id="53985"/>
    <lineage>
        <taxon>Eukaryota</taxon>
        <taxon>Sar</taxon>
        <taxon>Stramenopiles</taxon>
        <taxon>Oomycota</taxon>
        <taxon>Peronosporomycetes</taxon>
        <taxon>Peronosporales</taxon>
        <taxon>Peronosporaceae</taxon>
        <taxon>Phytophthora</taxon>
    </lineage>
</organism>
<evidence type="ECO:0000313" key="10">
    <source>
        <dbReference type="EMBL" id="KAE9186885.1"/>
    </source>
</evidence>
<dbReference type="Proteomes" id="UP000441208">
    <property type="component" value="Unassembled WGS sequence"/>
</dbReference>
<evidence type="ECO:0000313" key="18">
    <source>
        <dbReference type="Proteomes" id="UP000441208"/>
    </source>
</evidence>
<dbReference type="EMBL" id="QXGE01001649">
    <property type="protein sequence ID" value="KAE9289948.1"/>
    <property type="molecule type" value="Genomic_DNA"/>
</dbReference>
<evidence type="ECO:0000313" key="14">
    <source>
        <dbReference type="Proteomes" id="UP000433483"/>
    </source>
</evidence>
<evidence type="ECO:0000313" key="11">
    <source>
        <dbReference type="EMBL" id="KAE9200424.1"/>
    </source>
</evidence>
<evidence type="ECO:0000313" key="8">
    <source>
        <dbReference type="EMBL" id="KAE9086595.1"/>
    </source>
</evidence>
<keyword evidence="3 5" id="KW-0964">Secreted</keyword>
<dbReference type="Proteomes" id="UP000437068">
    <property type="component" value="Unassembled WGS sequence"/>
</dbReference>
<dbReference type="Pfam" id="PF16810">
    <property type="entry name" value="RXLR"/>
    <property type="match status" value="1"/>
</dbReference>
<comment type="function">
    <text evidence="5">Effector that suppresses plant defense responses during pathogen infection.</text>
</comment>
<evidence type="ECO:0000313" key="16">
    <source>
        <dbReference type="Proteomes" id="UP000440367"/>
    </source>
</evidence>
<dbReference type="GO" id="GO:0005576">
    <property type="term" value="C:extracellular region"/>
    <property type="evidence" value="ECO:0007669"/>
    <property type="project" value="UniProtKB-SubCell"/>
</dbReference>
<evidence type="ECO:0000313" key="15">
    <source>
        <dbReference type="Proteomes" id="UP000437068"/>
    </source>
</evidence>
<dbReference type="Proteomes" id="UP000440367">
    <property type="component" value="Unassembled WGS sequence"/>
</dbReference>
<dbReference type="EMBL" id="QXGD01001716">
    <property type="protein sequence ID" value="KAE9200424.1"/>
    <property type="molecule type" value="Genomic_DNA"/>
</dbReference>
<keyword evidence="4" id="KW-0732">Signal</keyword>
<dbReference type="AlphaFoldDB" id="A0A6A3J895"/>
<evidence type="ECO:0000313" key="12">
    <source>
        <dbReference type="EMBL" id="KAE9289948.1"/>
    </source>
</evidence>
<evidence type="ECO:0000313" key="9">
    <source>
        <dbReference type="EMBL" id="KAE9115570.1"/>
    </source>
</evidence>
<evidence type="ECO:0000256" key="5">
    <source>
        <dbReference type="RuleBase" id="RU367124"/>
    </source>
</evidence>
<evidence type="ECO:0000256" key="4">
    <source>
        <dbReference type="ARBA" id="ARBA00022729"/>
    </source>
</evidence>